<keyword evidence="1" id="KW-0732">Signal</keyword>
<dbReference type="Gene3D" id="3.30.1150.10">
    <property type="match status" value="1"/>
</dbReference>
<protein>
    <recommendedName>
        <fullName evidence="4">TonB protein C-terminal</fullName>
    </recommendedName>
</protein>
<dbReference type="RefSeq" id="WP_091525890.1">
    <property type="nucleotide sequence ID" value="NZ_FOVI01000029.1"/>
</dbReference>
<gene>
    <name evidence="2" type="ORF">SAMN05421741_12928</name>
</gene>
<dbReference type="OrthoDB" id="1522859at2"/>
<evidence type="ECO:0008006" key="4">
    <source>
        <dbReference type="Google" id="ProtNLM"/>
    </source>
</evidence>
<dbReference type="AlphaFoldDB" id="A0A1I5FLJ9"/>
<keyword evidence="3" id="KW-1185">Reference proteome</keyword>
<evidence type="ECO:0000256" key="1">
    <source>
        <dbReference type="SAM" id="SignalP"/>
    </source>
</evidence>
<dbReference type="SUPFAM" id="SSF74653">
    <property type="entry name" value="TolA/TonB C-terminal domain"/>
    <property type="match status" value="1"/>
</dbReference>
<proteinExistence type="predicted"/>
<organism evidence="2 3">
    <name type="scientific">Paenimyroides ummariense</name>
    <dbReference type="NCBI Taxonomy" id="913024"/>
    <lineage>
        <taxon>Bacteria</taxon>
        <taxon>Pseudomonadati</taxon>
        <taxon>Bacteroidota</taxon>
        <taxon>Flavobacteriia</taxon>
        <taxon>Flavobacteriales</taxon>
        <taxon>Flavobacteriaceae</taxon>
        <taxon>Paenimyroides</taxon>
    </lineage>
</organism>
<evidence type="ECO:0000313" key="2">
    <source>
        <dbReference type="EMBL" id="SFO24503.1"/>
    </source>
</evidence>
<feature type="signal peptide" evidence="1">
    <location>
        <begin position="1"/>
        <end position="19"/>
    </location>
</feature>
<accession>A0A1I5FLJ9</accession>
<dbReference type="Proteomes" id="UP000199036">
    <property type="component" value="Unassembled WGS sequence"/>
</dbReference>
<reference evidence="3" key="1">
    <citation type="submission" date="2016-10" db="EMBL/GenBank/DDBJ databases">
        <authorList>
            <person name="Varghese N."/>
            <person name="Submissions S."/>
        </authorList>
    </citation>
    <scope>NUCLEOTIDE SEQUENCE [LARGE SCALE GENOMIC DNA]</scope>
    <source>
        <strain evidence="3">DS-12</strain>
    </source>
</reference>
<dbReference type="EMBL" id="FOVI01000029">
    <property type="protein sequence ID" value="SFO24503.1"/>
    <property type="molecule type" value="Genomic_DNA"/>
</dbReference>
<name>A0A1I5FLJ9_9FLAO</name>
<sequence length="170" mass="19664">MKKLHLTLLLLFNTLSLLYSQETIQTKSTYTNDTLQGRYFGSFIKPADGFSLIKPKNNVVSPYFKKCEYLKTQDERQKCFVETFYEQFRKKLRPNRKKIGSGEISLIIKFTINSDGIIEDISFPKSNDSTGELEKEIIRILNKMPKIIPAKKDGKFIGTSYSFPLDLKTE</sequence>
<dbReference type="STRING" id="913024.SAMN05421741_12928"/>
<feature type="chain" id="PRO_5011459260" description="TonB protein C-terminal" evidence="1">
    <location>
        <begin position="20"/>
        <end position="170"/>
    </location>
</feature>
<evidence type="ECO:0000313" key="3">
    <source>
        <dbReference type="Proteomes" id="UP000199036"/>
    </source>
</evidence>